<keyword evidence="3" id="KW-1185">Reference proteome</keyword>
<dbReference type="SUPFAM" id="SSF54909">
    <property type="entry name" value="Dimeric alpha+beta barrel"/>
    <property type="match status" value="2"/>
</dbReference>
<dbReference type="GO" id="GO:0005739">
    <property type="term" value="C:mitochondrion"/>
    <property type="evidence" value="ECO:0007669"/>
    <property type="project" value="TreeGrafter"/>
</dbReference>
<dbReference type="STRING" id="7574.A0A1S3JJF0"/>
<accession>A0A1S3JJF0</accession>
<dbReference type="Proteomes" id="UP000085678">
    <property type="component" value="Unplaced"/>
</dbReference>
<dbReference type="Gene3D" id="3.30.70.100">
    <property type="match status" value="2"/>
</dbReference>
<dbReference type="FunFam" id="3.30.70.100:FF:000003">
    <property type="entry name" value="Protein NipSnap homolog 2"/>
    <property type="match status" value="1"/>
</dbReference>
<dbReference type="InterPro" id="IPR012577">
    <property type="entry name" value="NIPSNAP"/>
</dbReference>
<proteinExistence type="inferred from homology"/>
<sequence length="291" mass="33493">MAVPTKALLLRKTLSLSPALAKCHCPVMQLSRCLSTTFPAFQADGEDGKKQGLFSSLFVRKIEATHVTQSKLLSEPGDVYQIQFHSVKPECMEAYLKQFGTFVDLMKSKDTGASLVGSWTVEIGDQDEAIHVWKYEGGYPVLNDATYIYRTDKDFIDFRLQRNKMLRARRNQIVLRFSFWPEPVQKDPGNIYEMRTYTLKPGTMIEWGNIWQRGIKHRMSGNEAIAGYFSHIGDLHQVHHFWSYKSLQERKEIRESAWVNPGWDETVAYTVPLIRTLQSRILVPTPFSPLK</sequence>
<protein>
    <submittedName>
        <fullName evidence="4">Protein NipSnap-like</fullName>
    </submittedName>
</protein>
<evidence type="ECO:0000256" key="1">
    <source>
        <dbReference type="ARBA" id="ARBA00005291"/>
    </source>
</evidence>
<reference evidence="4" key="1">
    <citation type="submission" date="2025-08" db="UniProtKB">
        <authorList>
            <consortium name="RefSeq"/>
        </authorList>
    </citation>
    <scope>IDENTIFICATION</scope>
    <source>
        <tissue evidence="4">Gonads</tissue>
    </source>
</reference>
<evidence type="ECO:0000259" key="2">
    <source>
        <dbReference type="Pfam" id="PF07978"/>
    </source>
</evidence>
<evidence type="ECO:0000313" key="4">
    <source>
        <dbReference type="RefSeq" id="XP_013410512.1"/>
    </source>
</evidence>
<dbReference type="GO" id="GO:0000423">
    <property type="term" value="P:mitophagy"/>
    <property type="evidence" value="ECO:0007669"/>
    <property type="project" value="UniProtKB-ARBA"/>
</dbReference>
<name>A0A1S3JJF0_LINAN</name>
<organism evidence="3 4">
    <name type="scientific">Lingula anatina</name>
    <name type="common">Brachiopod</name>
    <name type="synonym">Lingula unguis</name>
    <dbReference type="NCBI Taxonomy" id="7574"/>
    <lineage>
        <taxon>Eukaryota</taxon>
        <taxon>Metazoa</taxon>
        <taxon>Spiralia</taxon>
        <taxon>Lophotrochozoa</taxon>
        <taxon>Brachiopoda</taxon>
        <taxon>Linguliformea</taxon>
        <taxon>Lingulata</taxon>
        <taxon>Lingulida</taxon>
        <taxon>Linguloidea</taxon>
        <taxon>Lingulidae</taxon>
        <taxon>Lingula</taxon>
    </lineage>
</organism>
<dbReference type="GeneID" id="106173808"/>
<dbReference type="InterPro" id="IPR051557">
    <property type="entry name" value="NipSnap_domain"/>
</dbReference>
<dbReference type="InParanoid" id="A0A1S3JJF0"/>
<dbReference type="Pfam" id="PF07978">
    <property type="entry name" value="NIPSNAP"/>
    <property type="match status" value="1"/>
</dbReference>
<dbReference type="OrthoDB" id="10262843at2759"/>
<dbReference type="KEGG" id="lak:106173808"/>
<feature type="domain" description="NIPSNAP" evidence="2">
    <location>
        <begin position="192"/>
        <end position="289"/>
    </location>
</feature>
<dbReference type="AlphaFoldDB" id="A0A1S3JJF0"/>
<dbReference type="PANTHER" id="PTHR21017:SF17">
    <property type="entry name" value="PROTEIN NIPSNAP"/>
    <property type="match status" value="1"/>
</dbReference>
<dbReference type="RefSeq" id="XP_013410512.1">
    <property type="nucleotide sequence ID" value="XM_013555058.1"/>
</dbReference>
<dbReference type="InterPro" id="IPR011008">
    <property type="entry name" value="Dimeric_a/b-barrel"/>
</dbReference>
<evidence type="ECO:0000313" key="3">
    <source>
        <dbReference type="Proteomes" id="UP000085678"/>
    </source>
</evidence>
<gene>
    <name evidence="4" type="primary">LOC106173808</name>
</gene>
<comment type="similarity">
    <text evidence="1">Belongs to the NipSnap family.</text>
</comment>
<dbReference type="PANTHER" id="PTHR21017">
    <property type="entry name" value="NIPSNAP-RELATED"/>
    <property type="match status" value="1"/>
</dbReference>
<dbReference type="FunCoup" id="A0A1S3JJF0">
    <property type="interactions" value="1589"/>
</dbReference>